<name>A0A4Y8LZW0_9BACL</name>
<keyword evidence="3 5" id="KW-0949">S-adenosyl-L-methionine</keyword>
<dbReference type="CDD" id="cd00315">
    <property type="entry name" value="Cyt_C5_DNA_methylase"/>
    <property type="match status" value="1"/>
</dbReference>
<evidence type="ECO:0000256" key="3">
    <source>
        <dbReference type="ARBA" id="ARBA00022691"/>
    </source>
</evidence>
<dbReference type="SUPFAM" id="SSF53335">
    <property type="entry name" value="S-adenosyl-L-methionine-dependent methyltransferases"/>
    <property type="match status" value="1"/>
</dbReference>
<evidence type="ECO:0000313" key="8">
    <source>
        <dbReference type="EMBL" id="TFE25597.1"/>
    </source>
</evidence>
<dbReference type="InterPro" id="IPR029063">
    <property type="entry name" value="SAM-dependent_MTases_sf"/>
</dbReference>
<dbReference type="PROSITE" id="PS51679">
    <property type="entry name" value="SAM_MT_C5"/>
    <property type="match status" value="1"/>
</dbReference>
<dbReference type="GO" id="GO:0044027">
    <property type="term" value="P:negative regulation of gene expression via chromosomal CpG island methylation"/>
    <property type="evidence" value="ECO:0007669"/>
    <property type="project" value="TreeGrafter"/>
</dbReference>
<dbReference type="InterPro" id="IPR018117">
    <property type="entry name" value="C5_DNA_meth_AS"/>
</dbReference>
<dbReference type="Gene3D" id="3.40.50.150">
    <property type="entry name" value="Vaccinia Virus protein VP39"/>
    <property type="match status" value="1"/>
</dbReference>
<keyword evidence="1 5" id="KW-0489">Methyltransferase</keyword>
<gene>
    <name evidence="8" type="ORF">E2980_13500</name>
</gene>
<accession>A0A4Y8LZW0</accession>
<protein>
    <recommendedName>
        <fullName evidence="7">Cytosine-specific methyltransferase</fullName>
        <ecNumber evidence="7">2.1.1.37</ecNumber>
    </recommendedName>
</protein>
<dbReference type="GO" id="GO:0032259">
    <property type="term" value="P:methylation"/>
    <property type="evidence" value="ECO:0007669"/>
    <property type="project" value="UniProtKB-KW"/>
</dbReference>
<dbReference type="PROSITE" id="PS00095">
    <property type="entry name" value="C5_MTASE_2"/>
    <property type="match status" value="1"/>
</dbReference>
<dbReference type="GO" id="GO:0003886">
    <property type="term" value="F:DNA (cytosine-5-)-methyltransferase activity"/>
    <property type="evidence" value="ECO:0007669"/>
    <property type="project" value="UniProtKB-EC"/>
</dbReference>
<evidence type="ECO:0000256" key="4">
    <source>
        <dbReference type="ARBA" id="ARBA00022747"/>
    </source>
</evidence>
<dbReference type="OrthoDB" id="9813719at2"/>
<keyword evidence="9" id="KW-1185">Reference proteome</keyword>
<dbReference type="PANTHER" id="PTHR10629">
    <property type="entry name" value="CYTOSINE-SPECIFIC METHYLTRANSFERASE"/>
    <property type="match status" value="1"/>
</dbReference>
<dbReference type="NCBIfam" id="TIGR00675">
    <property type="entry name" value="dcm"/>
    <property type="match status" value="1"/>
</dbReference>
<proteinExistence type="inferred from homology"/>
<evidence type="ECO:0000256" key="7">
    <source>
        <dbReference type="RuleBase" id="RU000417"/>
    </source>
</evidence>
<comment type="caution">
    <text evidence="8">The sequence shown here is derived from an EMBL/GenBank/DDBJ whole genome shotgun (WGS) entry which is preliminary data.</text>
</comment>
<keyword evidence="4" id="KW-0680">Restriction system</keyword>
<keyword evidence="2 5" id="KW-0808">Transferase</keyword>
<organism evidence="8 9">
    <name type="scientific">Cohnella luojiensis</name>
    <dbReference type="NCBI Taxonomy" id="652876"/>
    <lineage>
        <taxon>Bacteria</taxon>
        <taxon>Bacillati</taxon>
        <taxon>Bacillota</taxon>
        <taxon>Bacilli</taxon>
        <taxon>Bacillales</taxon>
        <taxon>Paenibacillaceae</taxon>
        <taxon>Cohnella</taxon>
    </lineage>
</organism>
<feature type="active site" evidence="5">
    <location>
        <position position="75"/>
    </location>
</feature>
<evidence type="ECO:0000256" key="2">
    <source>
        <dbReference type="ARBA" id="ARBA00022679"/>
    </source>
</evidence>
<dbReference type="Pfam" id="PF00145">
    <property type="entry name" value="DNA_methylase"/>
    <property type="match status" value="1"/>
</dbReference>
<dbReference type="Proteomes" id="UP000297900">
    <property type="component" value="Unassembled WGS sequence"/>
</dbReference>
<dbReference type="PRINTS" id="PR00105">
    <property type="entry name" value="C5METTRFRASE"/>
</dbReference>
<sequence length="325" mass="36228">MSKFSVVSLFCGAGGLDMGFEKSGSFKTVWANDINTDACETHRTWSKAKVVDKDIKDINFNEVPNTDVILGGFPCQGFSLAGPRKIDDNRNSLYRFFAGLVGVKKPHAFVAENVKGILTLGGDGKILEAIIEDFSDKGYNVLPFEVNAAHYGVPQDRKRVILVGINKELEYTFKMPDAFEYTLTLEDALRNIPTPNEEDICNAPYSSRYMSRNRKRDWNEVSFTIPAMAKQVALHPSSPAMEKIHKDLWKFGEGITRRLSWQEAAAIQTFPPNLIFQGDLISKYKQIGNAVPVELAKVIAVALKSSLDEAFKIKNKNKNLVEVGV</sequence>
<dbReference type="InterPro" id="IPR050390">
    <property type="entry name" value="C5-Methyltransferase"/>
</dbReference>
<dbReference type="PROSITE" id="PS00094">
    <property type="entry name" value="C5_MTASE_1"/>
    <property type="match status" value="1"/>
</dbReference>
<dbReference type="InterPro" id="IPR001525">
    <property type="entry name" value="C5_MeTfrase"/>
</dbReference>
<dbReference type="AlphaFoldDB" id="A0A4Y8LZW0"/>
<dbReference type="InterPro" id="IPR031303">
    <property type="entry name" value="C5_meth_CS"/>
</dbReference>
<dbReference type="GO" id="GO:0003677">
    <property type="term" value="F:DNA binding"/>
    <property type="evidence" value="ECO:0007669"/>
    <property type="project" value="TreeGrafter"/>
</dbReference>
<dbReference type="EC" id="2.1.1.37" evidence="7"/>
<reference evidence="8 9" key="1">
    <citation type="submission" date="2019-03" db="EMBL/GenBank/DDBJ databases">
        <title>Cohnella endophytica sp. nov., a novel endophytic bacterium isolated from bark of Sonneratia apetala.</title>
        <authorList>
            <person name="Tuo L."/>
        </authorList>
    </citation>
    <scope>NUCLEOTIDE SEQUENCE [LARGE SCALE GENOMIC DNA]</scope>
    <source>
        <strain evidence="8 9">CCTCC AB 208254</strain>
    </source>
</reference>
<evidence type="ECO:0000256" key="6">
    <source>
        <dbReference type="RuleBase" id="RU000416"/>
    </source>
</evidence>
<dbReference type="Gene3D" id="3.90.120.10">
    <property type="entry name" value="DNA Methylase, subunit A, domain 2"/>
    <property type="match status" value="1"/>
</dbReference>
<dbReference type="RefSeq" id="WP_135152713.1">
    <property type="nucleotide sequence ID" value="NZ_SOMN01000018.1"/>
</dbReference>
<comment type="similarity">
    <text evidence="5 6">Belongs to the class I-like SAM-binding methyltransferase superfamily. C5-methyltransferase family.</text>
</comment>
<evidence type="ECO:0000313" key="9">
    <source>
        <dbReference type="Proteomes" id="UP000297900"/>
    </source>
</evidence>
<dbReference type="PANTHER" id="PTHR10629:SF52">
    <property type="entry name" value="DNA (CYTOSINE-5)-METHYLTRANSFERASE 1"/>
    <property type="match status" value="1"/>
</dbReference>
<comment type="catalytic activity">
    <reaction evidence="7">
        <text>a 2'-deoxycytidine in DNA + S-adenosyl-L-methionine = a 5-methyl-2'-deoxycytidine in DNA + S-adenosyl-L-homocysteine + H(+)</text>
        <dbReference type="Rhea" id="RHEA:13681"/>
        <dbReference type="Rhea" id="RHEA-COMP:11369"/>
        <dbReference type="Rhea" id="RHEA-COMP:11370"/>
        <dbReference type="ChEBI" id="CHEBI:15378"/>
        <dbReference type="ChEBI" id="CHEBI:57856"/>
        <dbReference type="ChEBI" id="CHEBI:59789"/>
        <dbReference type="ChEBI" id="CHEBI:85452"/>
        <dbReference type="ChEBI" id="CHEBI:85454"/>
        <dbReference type="EC" id="2.1.1.37"/>
    </reaction>
</comment>
<dbReference type="GO" id="GO:0009307">
    <property type="term" value="P:DNA restriction-modification system"/>
    <property type="evidence" value="ECO:0007669"/>
    <property type="project" value="UniProtKB-KW"/>
</dbReference>
<evidence type="ECO:0000256" key="5">
    <source>
        <dbReference type="PROSITE-ProRule" id="PRU01016"/>
    </source>
</evidence>
<evidence type="ECO:0000256" key="1">
    <source>
        <dbReference type="ARBA" id="ARBA00022603"/>
    </source>
</evidence>
<dbReference type="EMBL" id="SOMN01000018">
    <property type="protein sequence ID" value="TFE25597.1"/>
    <property type="molecule type" value="Genomic_DNA"/>
</dbReference>